<dbReference type="InterPro" id="IPR001650">
    <property type="entry name" value="Helicase_C-like"/>
</dbReference>
<dbReference type="SUPFAM" id="SSF52540">
    <property type="entry name" value="P-loop containing nucleoside triphosphate hydrolases"/>
    <property type="match status" value="1"/>
</dbReference>
<protein>
    <submittedName>
        <fullName evidence="8">ATP-dependent RNA helicase HrpB</fullName>
        <ecNumber evidence="8">3.6.4.13</ecNumber>
    </submittedName>
</protein>
<evidence type="ECO:0000256" key="4">
    <source>
        <dbReference type="ARBA" id="ARBA00022840"/>
    </source>
</evidence>
<dbReference type="GO" id="GO:0003724">
    <property type="term" value="F:RNA helicase activity"/>
    <property type="evidence" value="ECO:0007669"/>
    <property type="project" value="UniProtKB-EC"/>
</dbReference>
<dbReference type="Pfam" id="PF08482">
    <property type="entry name" value="HrpB_C"/>
    <property type="match status" value="1"/>
</dbReference>
<feature type="domain" description="Helicase ATP-binding" evidence="6">
    <location>
        <begin position="48"/>
        <end position="211"/>
    </location>
</feature>
<name>A0A238JTL5_9RHOB</name>
<dbReference type="GO" id="GO:0005524">
    <property type="term" value="F:ATP binding"/>
    <property type="evidence" value="ECO:0007669"/>
    <property type="project" value="UniProtKB-KW"/>
</dbReference>
<dbReference type="CDD" id="cd17990">
    <property type="entry name" value="DEXHc_HrpB"/>
    <property type="match status" value="1"/>
</dbReference>
<dbReference type="Pfam" id="PF24473">
    <property type="entry name" value="CON_HrpB"/>
    <property type="match status" value="1"/>
</dbReference>
<dbReference type="InterPro" id="IPR048333">
    <property type="entry name" value="HA2_WH"/>
</dbReference>
<keyword evidence="3 8" id="KW-0347">Helicase</keyword>
<evidence type="ECO:0000313" key="9">
    <source>
        <dbReference type="Proteomes" id="UP000203464"/>
    </source>
</evidence>
<dbReference type="InterPro" id="IPR013689">
    <property type="entry name" value="RNA_helicase_ATP-dep_HrpB_C"/>
</dbReference>
<dbReference type="SMART" id="SM00487">
    <property type="entry name" value="DEXDc"/>
    <property type="match status" value="1"/>
</dbReference>
<dbReference type="InterPro" id="IPR056329">
    <property type="entry name" value="CON_HrpB"/>
</dbReference>
<feature type="domain" description="Helicase C-terminal" evidence="7">
    <location>
        <begin position="238"/>
        <end position="402"/>
    </location>
</feature>
<evidence type="ECO:0000256" key="5">
    <source>
        <dbReference type="SAM" id="MobiDB-lite"/>
    </source>
</evidence>
<organism evidence="8 9">
    <name type="scientific">Octadecabacter ascidiaceicola</name>
    <dbReference type="NCBI Taxonomy" id="1655543"/>
    <lineage>
        <taxon>Bacteria</taxon>
        <taxon>Pseudomonadati</taxon>
        <taxon>Pseudomonadota</taxon>
        <taxon>Alphaproteobacteria</taxon>
        <taxon>Rhodobacterales</taxon>
        <taxon>Roseobacteraceae</taxon>
        <taxon>Octadecabacter</taxon>
    </lineage>
</organism>
<accession>A0A238JTL5</accession>
<dbReference type="PROSITE" id="PS51194">
    <property type="entry name" value="HELICASE_CTER"/>
    <property type="match status" value="1"/>
</dbReference>
<dbReference type="EMBL" id="FXYD01000001">
    <property type="protein sequence ID" value="SMX33534.1"/>
    <property type="molecule type" value="Genomic_DNA"/>
</dbReference>
<evidence type="ECO:0000256" key="1">
    <source>
        <dbReference type="ARBA" id="ARBA00022741"/>
    </source>
</evidence>
<dbReference type="PROSITE" id="PS51192">
    <property type="entry name" value="HELICASE_ATP_BIND_1"/>
    <property type="match status" value="1"/>
</dbReference>
<dbReference type="CDD" id="cd18791">
    <property type="entry name" value="SF2_C_RHA"/>
    <property type="match status" value="1"/>
</dbReference>
<dbReference type="PANTHER" id="PTHR43519">
    <property type="entry name" value="ATP-DEPENDENT RNA HELICASE HRPB"/>
    <property type="match status" value="1"/>
</dbReference>
<dbReference type="NCBIfam" id="TIGR01970">
    <property type="entry name" value="DEAH_box_HrpB"/>
    <property type="match status" value="1"/>
</dbReference>
<gene>
    <name evidence="8" type="primary">hrpB</name>
    <name evidence="8" type="ORF">OCA8868_00972</name>
</gene>
<keyword evidence="9" id="KW-1185">Reference proteome</keyword>
<feature type="region of interest" description="Disordered" evidence="5">
    <location>
        <begin position="812"/>
        <end position="837"/>
    </location>
</feature>
<dbReference type="PANTHER" id="PTHR43519:SF1">
    <property type="entry name" value="ATP-DEPENDENT RNA HELICASE HRPB"/>
    <property type="match status" value="1"/>
</dbReference>
<dbReference type="Pfam" id="PF04408">
    <property type="entry name" value="WHD_HA2"/>
    <property type="match status" value="1"/>
</dbReference>
<dbReference type="InterPro" id="IPR007502">
    <property type="entry name" value="Helicase-assoc_dom"/>
</dbReference>
<dbReference type="Pfam" id="PF00270">
    <property type="entry name" value="DEAD"/>
    <property type="match status" value="1"/>
</dbReference>
<keyword evidence="2 8" id="KW-0378">Hydrolase</keyword>
<keyword evidence="4" id="KW-0067">ATP-binding</keyword>
<evidence type="ECO:0000256" key="3">
    <source>
        <dbReference type="ARBA" id="ARBA00022806"/>
    </source>
</evidence>
<dbReference type="FunFam" id="3.40.50.300:FF:002125">
    <property type="entry name" value="ATP-dependent helicase HrpB"/>
    <property type="match status" value="1"/>
</dbReference>
<dbReference type="InterPro" id="IPR027417">
    <property type="entry name" value="P-loop_NTPase"/>
</dbReference>
<dbReference type="InterPro" id="IPR049614">
    <property type="entry name" value="HrpB_DEXH"/>
</dbReference>
<dbReference type="Gene3D" id="1.20.120.1080">
    <property type="match status" value="1"/>
</dbReference>
<evidence type="ECO:0000313" key="8">
    <source>
        <dbReference type="EMBL" id="SMX33534.1"/>
    </source>
</evidence>
<dbReference type="Proteomes" id="UP000203464">
    <property type="component" value="Unassembled WGS sequence"/>
</dbReference>
<dbReference type="InterPro" id="IPR014001">
    <property type="entry name" value="Helicase_ATP-bd"/>
</dbReference>
<dbReference type="GO" id="GO:0003676">
    <property type="term" value="F:nucleic acid binding"/>
    <property type="evidence" value="ECO:0007669"/>
    <property type="project" value="InterPro"/>
</dbReference>
<sequence>MGSPAPRVQIRVLCLRIIAQKVESERFYRDEGQMNAALPIDDVMPELIEAVRNRGCAVLQAPPGAGKTTRVPLALMDTGIVQGKIVMLEPRRLAARAAAERLAQQLGESTGETVGYRMRGETKVSGATKIEVVTEGILTRMIQSDPELPGIGAVIFDEFHERSLNADLGLALTLEVREALRPDLVLMVMSATLDAGPVAELVNAPIVTSQGRAFAVEPRWLDRPLHKEIRFDQAAADLVAQAVGETQGGVLVFLPGEGEIHRVQARLDGRLPDDCAIRPLFGALPFTEQRAAIAPVTSGRKVVLATSIAETSLTIEDIRVVVDCGKSRRARFDPGSGMSRLVTERVTRAEATQRAGRAGRVAEGLAYKLWSKGEDGALTAFPPAEIEAADLTGLAVELAVWGGDGLPFLTDPPEHALSEARVLLTALGALDDGRITSHGRALAKLPLHPRLAHMLVTGGKPSAPLAALLSERDILLGAPSDLSLRIKILSGERGPHPVHKSALARVKQEAKRLAKFAPDLPLQPPEIYAAMAYPDRIALRRSGNEPRYVLSGGKGAYMDSADPLAGQRLLVVTDTDGNPREAKIRFALSISEADIRDVADTLISTINTCAWSKRDGKVLARKQERLGALVLSDTAWKDAPADEIARAMLDGVRMLGFKFSPAAERFRARVALVRANDPSIPDLSDDALNNTLDDWLLPYLNGVQTAAHWKSHDTLQALRATLTWEQMQLIDREAPAQFTTPLGRHTPIDYSTEAPEITLRIQEMFGTTRHPTVAGRPLRVTFLSPGQKPIQTTMDVPRFWATSYADVRKDMRGRYPRHPWPEDPTQADPTLRAKPRK</sequence>
<evidence type="ECO:0000259" key="7">
    <source>
        <dbReference type="PROSITE" id="PS51194"/>
    </source>
</evidence>
<proteinExistence type="predicted"/>
<dbReference type="InterPro" id="IPR010225">
    <property type="entry name" value="HrpB"/>
</dbReference>
<dbReference type="GO" id="GO:0016787">
    <property type="term" value="F:hydrolase activity"/>
    <property type="evidence" value="ECO:0007669"/>
    <property type="project" value="UniProtKB-KW"/>
</dbReference>
<dbReference type="AlphaFoldDB" id="A0A238JTL5"/>
<dbReference type="Pfam" id="PF00271">
    <property type="entry name" value="Helicase_C"/>
    <property type="match status" value="1"/>
</dbReference>
<dbReference type="EC" id="3.6.4.13" evidence="8"/>
<dbReference type="PIRSF" id="PIRSF005496">
    <property type="entry name" value="ATP_hel_hrpB"/>
    <property type="match status" value="1"/>
</dbReference>
<dbReference type="SMART" id="SM00847">
    <property type="entry name" value="HA2"/>
    <property type="match status" value="1"/>
</dbReference>
<dbReference type="Gene3D" id="3.40.50.300">
    <property type="entry name" value="P-loop containing nucleotide triphosphate hydrolases"/>
    <property type="match status" value="2"/>
</dbReference>
<reference evidence="9" key="1">
    <citation type="submission" date="2017-05" db="EMBL/GenBank/DDBJ databases">
        <authorList>
            <person name="Rodrigo-Torres L."/>
            <person name="Arahal R. D."/>
            <person name="Lucena T."/>
        </authorList>
    </citation>
    <scope>NUCLEOTIDE SEQUENCE [LARGE SCALE GENOMIC DNA]</scope>
    <source>
        <strain evidence="9">CECT 8868</strain>
    </source>
</reference>
<evidence type="ECO:0000256" key="2">
    <source>
        <dbReference type="ARBA" id="ARBA00022801"/>
    </source>
</evidence>
<keyword evidence="1" id="KW-0547">Nucleotide-binding</keyword>
<dbReference type="InterPro" id="IPR011545">
    <property type="entry name" value="DEAD/DEAH_box_helicase_dom"/>
</dbReference>
<dbReference type="SMART" id="SM00490">
    <property type="entry name" value="HELICc"/>
    <property type="match status" value="1"/>
</dbReference>
<evidence type="ECO:0000259" key="6">
    <source>
        <dbReference type="PROSITE" id="PS51192"/>
    </source>
</evidence>